<proteinExistence type="predicted"/>
<organism evidence="2 3">
    <name type="scientific">Bradyrhizobium agreste</name>
    <dbReference type="NCBI Taxonomy" id="2751811"/>
    <lineage>
        <taxon>Bacteria</taxon>
        <taxon>Pseudomonadati</taxon>
        <taxon>Pseudomonadota</taxon>
        <taxon>Alphaproteobacteria</taxon>
        <taxon>Hyphomicrobiales</taxon>
        <taxon>Nitrobacteraceae</taxon>
        <taxon>Bradyrhizobium</taxon>
    </lineage>
</organism>
<evidence type="ECO:0000313" key="2">
    <source>
        <dbReference type="EMBL" id="MBH5399048.1"/>
    </source>
</evidence>
<accession>A0ABS0PPD1</accession>
<gene>
    <name evidence="2" type="ORF">HZZ13_14875</name>
</gene>
<sequence>MSRLAKWKFARKNGAVVLETQEPLRSRALEYFKLVGRPDITDVSAEAWSAAFISSIITSAGAGPTQFPISAGHSRYNSVRAVQSNCQ</sequence>
<dbReference type="InterPro" id="IPR019262">
    <property type="entry name" value="DUF2272"/>
</dbReference>
<dbReference type="Pfam" id="PF10030">
    <property type="entry name" value="DUF2272"/>
    <property type="match status" value="1"/>
</dbReference>
<evidence type="ECO:0000313" key="3">
    <source>
        <dbReference type="Proteomes" id="UP000807370"/>
    </source>
</evidence>
<feature type="domain" description="DUF2272" evidence="1">
    <location>
        <begin position="40"/>
        <end position="79"/>
    </location>
</feature>
<keyword evidence="3" id="KW-1185">Reference proteome</keyword>
<protein>
    <submittedName>
        <fullName evidence="2">DUF2272 domain-containing protein</fullName>
    </submittedName>
</protein>
<dbReference type="EMBL" id="JACCHP010000009">
    <property type="protein sequence ID" value="MBH5399048.1"/>
    <property type="molecule type" value="Genomic_DNA"/>
</dbReference>
<evidence type="ECO:0000259" key="1">
    <source>
        <dbReference type="Pfam" id="PF10030"/>
    </source>
</evidence>
<name>A0ABS0PPD1_9BRAD</name>
<dbReference type="Proteomes" id="UP000807370">
    <property type="component" value="Unassembled WGS sequence"/>
</dbReference>
<comment type="caution">
    <text evidence="2">The sequence shown here is derived from an EMBL/GenBank/DDBJ whole genome shotgun (WGS) entry which is preliminary data.</text>
</comment>
<reference evidence="2 3" key="1">
    <citation type="submission" date="2020-07" db="EMBL/GenBank/DDBJ databases">
        <title>Bradyrhizobium diversity isolated from nodules of indigenous legumes of Western Australia.</title>
        <authorList>
            <person name="Klepa M.S."/>
        </authorList>
    </citation>
    <scope>NUCLEOTIDE SEQUENCE [LARGE SCALE GENOMIC DNA]</scope>
    <source>
        <strain evidence="2 3">CNPSo 4010</strain>
    </source>
</reference>